<keyword evidence="1" id="KW-0812">Transmembrane</keyword>
<dbReference type="PANTHER" id="PTHR38602">
    <property type="entry name" value="INNER MEMBRANE PROTEIN-RELATED"/>
    <property type="match status" value="1"/>
</dbReference>
<reference evidence="2 3" key="1">
    <citation type="submission" date="2014-04" db="EMBL/GenBank/DDBJ databases">
        <title>Draft genome sequence of Hydrogenovibrio marinus MH-110, a model organism for aerobic H2 metabolism.</title>
        <authorList>
            <person name="Cha H.J."/>
            <person name="Jo B.H."/>
            <person name="Hwang B.H."/>
        </authorList>
    </citation>
    <scope>NUCLEOTIDE SEQUENCE [LARGE SCALE GENOMIC DNA]</scope>
    <source>
        <strain evidence="2 3">MH-110</strain>
    </source>
</reference>
<dbReference type="InterPro" id="IPR019201">
    <property type="entry name" value="DUF2065"/>
</dbReference>
<dbReference type="PANTHER" id="PTHR38602:SF1">
    <property type="entry name" value="INNER MEMBRANE PROTEIN"/>
    <property type="match status" value="1"/>
</dbReference>
<organism evidence="2 3">
    <name type="scientific">Hydrogenovibrio marinus</name>
    <dbReference type="NCBI Taxonomy" id="28885"/>
    <lineage>
        <taxon>Bacteria</taxon>
        <taxon>Pseudomonadati</taxon>
        <taxon>Pseudomonadota</taxon>
        <taxon>Gammaproteobacteria</taxon>
        <taxon>Thiotrichales</taxon>
        <taxon>Piscirickettsiaceae</taxon>
        <taxon>Hydrogenovibrio</taxon>
    </lineage>
</organism>
<sequence length="62" mass="7177">MLDNVLISAIALVFIFEGLMPFVFPHFWQKMMLEAVKLTEKKIRLMGFFSLLIGMVILFLLA</sequence>
<dbReference type="RefSeq" id="WP_029908767.1">
    <property type="nucleotide sequence ID" value="NZ_AP020335.1"/>
</dbReference>
<dbReference type="Pfam" id="PF09838">
    <property type="entry name" value="DUF2065"/>
    <property type="match status" value="1"/>
</dbReference>
<comment type="caution">
    <text evidence="2">The sequence shown here is derived from an EMBL/GenBank/DDBJ whole genome shotgun (WGS) entry which is preliminary data.</text>
</comment>
<dbReference type="EMBL" id="JMIU01000001">
    <property type="protein sequence ID" value="KDN95047.1"/>
    <property type="molecule type" value="Genomic_DNA"/>
</dbReference>
<evidence type="ECO:0000313" key="2">
    <source>
        <dbReference type="EMBL" id="KDN95047.1"/>
    </source>
</evidence>
<keyword evidence="3" id="KW-1185">Reference proteome</keyword>
<evidence type="ECO:0000313" key="3">
    <source>
        <dbReference type="Proteomes" id="UP000027341"/>
    </source>
</evidence>
<gene>
    <name evidence="2" type="ORF">EI16_01680</name>
</gene>
<dbReference type="STRING" id="28885.EI16_01680"/>
<keyword evidence="1" id="KW-0472">Membrane</keyword>
<evidence type="ECO:0000256" key="1">
    <source>
        <dbReference type="SAM" id="Phobius"/>
    </source>
</evidence>
<dbReference type="AlphaFoldDB" id="A0A066ZNF6"/>
<dbReference type="Proteomes" id="UP000027341">
    <property type="component" value="Unassembled WGS sequence"/>
</dbReference>
<feature type="transmembrane region" description="Helical" evidence="1">
    <location>
        <begin position="6"/>
        <end position="24"/>
    </location>
</feature>
<feature type="transmembrane region" description="Helical" evidence="1">
    <location>
        <begin position="45"/>
        <end position="61"/>
    </location>
</feature>
<protein>
    <submittedName>
        <fullName evidence="2">Membrane protein</fullName>
    </submittedName>
</protein>
<keyword evidence="1" id="KW-1133">Transmembrane helix</keyword>
<proteinExistence type="predicted"/>
<accession>A0A066ZNF6</accession>
<name>A0A066ZNF6_HYDMR</name>